<evidence type="ECO:0000313" key="1">
    <source>
        <dbReference type="EMBL" id="NDU98772.1"/>
    </source>
</evidence>
<sequence length="53" mass="6036">MKPKNPKLIEEIDVEVVNRQPTSEERLEISAFIHSYKAKVKKTSTVSARPIKA</sequence>
<evidence type="ECO:0000313" key="2">
    <source>
        <dbReference type="Proteomes" id="UP000474175"/>
    </source>
</evidence>
<proteinExistence type="predicted"/>
<keyword evidence="2" id="KW-1185">Reference proteome</keyword>
<name>A0A6L9LHF0_9BACT</name>
<dbReference type="RefSeq" id="WP_163954905.1">
    <property type="nucleotide sequence ID" value="NZ_JAAFZH010000020.1"/>
</dbReference>
<organism evidence="1 2">
    <name type="scientific">Spirosoma terrae</name>
    <dbReference type="NCBI Taxonomy" id="1968276"/>
    <lineage>
        <taxon>Bacteria</taxon>
        <taxon>Pseudomonadati</taxon>
        <taxon>Bacteroidota</taxon>
        <taxon>Cytophagia</taxon>
        <taxon>Cytophagales</taxon>
        <taxon>Cytophagaceae</taxon>
        <taxon>Spirosoma</taxon>
    </lineage>
</organism>
<accession>A0A6L9LHF0</accession>
<dbReference type="EMBL" id="JAAFZH010000020">
    <property type="protein sequence ID" value="NDU98772.1"/>
    <property type="molecule type" value="Genomic_DNA"/>
</dbReference>
<reference evidence="1 2" key="1">
    <citation type="submission" date="2020-02" db="EMBL/GenBank/DDBJ databases">
        <title>Draft genome sequence of two Spirosoma agri KCTC 52727 and Spirosoma terrae KCTC 52035.</title>
        <authorList>
            <person name="Rojas J."/>
            <person name="Ambika Manirajan B."/>
            <person name="Suarez C."/>
            <person name="Ratering S."/>
            <person name="Schnell S."/>
        </authorList>
    </citation>
    <scope>NUCLEOTIDE SEQUENCE [LARGE SCALE GENOMIC DNA]</scope>
    <source>
        <strain evidence="1 2">KCTC 52035</strain>
    </source>
</reference>
<protein>
    <submittedName>
        <fullName evidence="1">Uncharacterized protein</fullName>
    </submittedName>
</protein>
<gene>
    <name evidence="1" type="ORF">GK108_28060</name>
</gene>
<dbReference type="AlphaFoldDB" id="A0A6L9LHF0"/>
<comment type="caution">
    <text evidence="1">The sequence shown here is derived from an EMBL/GenBank/DDBJ whole genome shotgun (WGS) entry which is preliminary data.</text>
</comment>
<dbReference type="Proteomes" id="UP000474175">
    <property type="component" value="Unassembled WGS sequence"/>
</dbReference>